<dbReference type="InterPro" id="IPR052526">
    <property type="entry name" value="HTH-type_Bedaq_tolerance"/>
</dbReference>
<dbReference type="GO" id="GO:0003677">
    <property type="term" value="F:DNA binding"/>
    <property type="evidence" value="ECO:0007669"/>
    <property type="project" value="UniProtKB-KW"/>
</dbReference>
<evidence type="ECO:0000256" key="3">
    <source>
        <dbReference type="ARBA" id="ARBA00023163"/>
    </source>
</evidence>
<keyword evidence="2" id="KW-0238">DNA-binding</keyword>
<evidence type="ECO:0000256" key="2">
    <source>
        <dbReference type="ARBA" id="ARBA00023125"/>
    </source>
</evidence>
<organism evidence="5 6">
    <name type="scientific">Solirubrobacter ginsenosidimutans</name>
    <dbReference type="NCBI Taxonomy" id="490573"/>
    <lineage>
        <taxon>Bacteria</taxon>
        <taxon>Bacillati</taxon>
        <taxon>Actinomycetota</taxon>
        <taxon>Thermoleophilia</taxon>
        <taxon>Solirubrobacterales</taxon>
        <taxon>Solirubrobacteraceae</taxon>
        <taxon>Solirubrobacter</taxon>
    </lineage>
</organism>
<dbReference type="EMBL" id="JAPDOD010000002">
    <property type="protein sequence ID" value="MDA0159147.1"/>
    <property type="molecule type" value="Genomic_DNA"/>
</dbReference>
<dbReference type="InterPro" id="IPR000835">
    <property type="entry name" value="HTH_MarR-typ"/>
</dbReference>
<dbReference type="PRINTS" id="PR00598">
    <property type="entry name" value="HTHMARR"/>
</dbReference>
<dbReference type="InterPro" id="IPR036388">
    <property type="entry name" value="WH-like_DNA-bd_sf"/>
</dbReference>
<keyword evidence="1" id="KW-0805">Transcription regulation</keyword>
<reference evidence="5" key="1">
    <citation type="submission" date="2022-10" db="EMBL/GenBank/DDBJ databases">
        <title>The WGS of Solirubrobacter ginsenosidimutans DSM 21036.</title>
        <authorList>
            <person name="Jiang Z."/>
        </authorList>
    </citation>
    <scope>NUCLEOTIDE SEQUENCE</scope>
    <source>
        <strain evidence="5">DSM 21036</strain>
    </source>
</reference>
<proteinExistence type="predicted"/>
<accession>A0A9X3MMY1</accession>
<dbReference type="InterPro" id="IPR036390">
    <property type="entry name" value="WH_DNA-bd_sf"/>
</dbReference>
<dbReference type="SUPFAM" id="SSF46785">
    <property type="entry name" value="Winged helix' DNA-binding domain"/>
    <property type="match status" value="1"/>
</dbReference>
<dbReference type="Gene3D" id="1.10.10.10">
    <property type="entry name" value="Winged helix-like DNA-binding domain superfamily/Winged helix DNA-binding domain"/>
    <property type="match status" value="1"/>
</dbReference>
<gene>
    <name evidence="5" type="ORF">OM076_02625</name>
</gene>
<dbReference type="SMART" id="SM00347">
    <property type="entry name" value="HTH_MARR"/>
    <property type="match status" value="1"/>
</dbReference>
<evidence type="ECO:0000256" key="1">
    <source>
        <dbReference type="ARBA" id="ARBA00023015"/>
    </source>
</evidence>
<dbReference type="InterPro" id="IPR023187">
    <property type="entry name" value="Tscrpt_reg_MarR-type_CS"/>
</dbReference>
<dbReference type="AlphaFoldDB" id="A0A9X3MMY1"/>
<name>A0A9X3MMY1_9ACTN</name>
<dbReference type="RefSeq" id="WP_270037819.1">
    <property type="nucleotide sequence ID" value="NZ_JAPDOD010000002.1"/>
</dbReference>
<keyword evidence="3" id="KW-0804">Transcription</keyword>
<evidence type="ECO:0000313" key="5">
    <source>
        <dbReference type="EMBL" id="MDA0159147.1"/>
    </source>
</evidence>
<evidence type="ECO:0000259" key="4">
    <source>
        <dbReference type="PROSITE" id="PS50995"/>
    </source>
</evidence>
<dbReference type="Pfam" id="PF01047">
    <property type="entry name" value="MarR"/>
    <property type="match status" value="1"/>
</dbReference>
<dbReference type="PANTHER" id="PTHR39515:SF2">
    <property type="entry name" value="HTH-TYPE TRANSCRIPTIONAL REGULATOR RV0880"/>
    <property type="match status" value="1"/>
</dbReference>
<dbReference type="PROSITE" id="PS50995">
    <property type="entry name" value="HTH_MARR_2"/>
    <property type="match status" value="1"/>
</dbReference>
<dbReference type="Gene3D" id="1.10.287.100">
    <property type="match status" value="1"/>
</dbReference>
<protein>
    <submittedName>
        <fullName evidence="5">MarR family transcriptional regulator</fullName>
    </submittedName>
</protein>
<keyword evidence="6" id="KW-1185">Reference proteome</keyword>
<evidence type="ECO:0000313" key="6">
    <source>
        <dbReference type="Proteomes" id="UP001149140"/>
    </source>
</evidence>
<comment type="caution">
    <text evidence="5">The sequence shown here is derived from an EMBL/GenBank/DDBJ whole genome shotgun (WGS) entry which is preliminary data.</text>
</comment>
<sequence length="149" mass="16482">MNREDTENSLRDDEVSELRRGTLRLARRLRAERPAGALSANKVLVLAHLRRVGASTPGQIAEAERQRPQSLTRTFTELESAGLITRTRSPNDRRASVLELTPEGLQALAADMADRDAWLTRALADLTDAEVDLLRIAGRLMDRLAGGTR</sequence>
<dbReference type="PROSITE" id="PS01117">
    <property type="entry name" value="HTH_MARR_1"/>
    <property type="match status" value="1"/>
</dbReference>
<dbReference type="GO" id="GO:0003700">
    <property type="term" value="F:DNA-binding transcription factor activity"/>
    <property type="evidence" value="ECO:0007669"/>
    <property type="project" value="InterPro"/>
</dbReference>
<dbReference type="PANTHER" id="PTHR39515">
    <property type="entry name" value="CONSERVED PROTEIN"/>
    <property type="match status" value="1"/>
</dbReference>
<feature type="domain" description="HTH marR-type" evidence="4">
    <location>
        <begin position="11"/>
        <end position="143"/>
    </location>
</feature>
<dbReference type="Proteomes" id="UP001149140">
    <property type="component" value="Unassembled WGS sequence"/>
</dbReference>